<sequence>MQFLKRRKFAANHPLCRANVTLQPALVPDGGSSIPDGEGGGEDELNNGGVEVYHHCLWQAECLQLLQEVHSLLSLLGEGGDVQLPLEILMVPRKRNECTMVTGESHRMMGVDGAVNREKSRGERIQPSGEPVLMVLESEACFPSFMCCFLSVRKFVIHLQVESGCEVGELVLPR</sequence>
<protein>
    <submittedName>
        <fullName evidence="1">Uncharacterized protein</fullName>
    </submittedName>
</protein>
<comment type="caution">
    <text evidence="1">The sequence shown here is derived from an EMBL/GenBank/DDBJ whole genome shotgun (WGS) entry which is preliminary data.</text>
</comment>
<proteinExistence type="predicted"/>
<evidence type="ECO:0000313" key="2">
    <source>
        <dbReference type="Proteomes" id="UP001476798"/>
    </source>
</evidence>
<keyword evidence="2" id="KW-1185">Reference proteome</keyword>
<reference evidence="1 2" key="1">
    <citation type="submission" date="2021-06" db="EMBL/GenBank/DDBJ databases">
        <authorList>
            <person name="Palmer J.M."/>
        </authorList>
    </citation>
    <scope>NUCLEOTIDE SEQUENCE [LARGE SCALE GENOMIC DNA]</scope>
    <source>
        <strain evidence="1 2">GA_2019</strain>
        <tissue evidence="1">Muscle</tissue>
    </source>
</reference>
<evidence type="ECO:0000313" key="1">
    <source>
        <dbReference type="EMBL" id="MEQ2170561.1"/>
    </source>
</evidence>
<organism evidence="1 2">
    <name type="scientific">Goodea atripinnis</name>
    <dbReference type="NCBI Taxonomy" id="208336"/>
    <lineage>
        <taxon>Eukaryota</taxon>
        <taxon>Metazoa</taxon>
        <taxon>Chordata</taxon>
        <taxon>Craniata</taxon>
        <taxon>Vertebrata</taxon>
        <taxon>Euteleostomi</taxon>
        <taxon>Actinopterygii</taxon>
        <taxon>Neopterygii</taxon>
        <taxon>Teleostei</taxon>
        <taxon>Neoteleostei</taxon>
        <taxon>Acanthomorphata</taxon>
        <taxon>Ovalentaria</taxon>
        <taxon>Atherinomorphae</taxon>
        <taxon>Cyprinodontiformes</taxon>
        <taxon>Goodeidae</taxon>
        <taxon>Goodea</taxon>
    </lineage>
</organism>
<dbReference type="Proteomes" id="UP001476798">
    <property type="component" value="Unassembled WGS sequence"/>
</dbReference>
<dbReference type="EMBL" id="JAHRIO010040024">
    <property type="protein sequence ID" value="MEQ2170561.1"/>
    <property type="molecule type" value="Genomic_DNA"/>
</dbReference>
<name>A0ABV0NHP5_9TELE</name>
<accession>A0ABV0NHP5</accession>
<gene>
    <name evidence="1" type="ORF">GOODEAATRI_001431</name>
</gene>